<reference evidence="4" key="1">
    <citation type="submission" date="2021-02" db="EMBL/GenBank/DDBJ databases">
        <authorList>
            <person name="Dougan E. K."/>
            <person name="Rhodes N."/>
            <person name="Thang M."/>
            <person name="Chan C."/>
        </authorList>
    </citation>
    <scope>NUCLEOTIDE SEQUENCE</scope>
</reference>
<proteinExistence type="predicted"/>
<sequence>MRSTRSQLPRELQREPAAGVSEHLAGRSTFRFRKYVRYASRLELNALEVDVVNSAWLAFPASPVVRLVLRAATLDWLAAILGGGQVGGQGVGSQIRQVWQPGHLGLQRRHCGRVGGHSGGVGPQGRSVCGRVGERRVPVSTVASWPAVIPVISVVAPSFKMFPVMVLSNRLIVSLVQDAHSGACLIEFSERFGPGSWGGFFSNWCSDELGAVLDGADIEVAEDMAKLEKEMRRTHRLCWDWLPAATKDGLISLEHDGICIKDRVVEAATLEGILVAVKPAPDAFEFAAVEHPELDWQLVSNTSYQNYHALRQRCKEHVTRGRVRPNNGDFADLLVAMLSPTVYVPTQVHERADTYELFGRFYGDKATPPEPLNDLGFANSLCSAVIGGLSGRVFKPLNGDHSRAKMLFSDGFIVDFETGQRRRALPSDPMSFKAAATSKTWVPPVEHRFFHHALAFLETRCSSLADKGRLVLKDLEELETHSRWLRMLKRYGSWEQVLYLLRLFTRAVTGYPRICELLWLYGCGSSGKDVIFLPLLEFLGHECFNYGAILPGRFVTACKSADANSATPFQDQLQGKRGVWVSEVPCHDNLNEDFLKGYCEQEGSPVSGRALNRGPRSWRPQGLLFCTSNHAPRVLHAEDDGWTRRARVWETKVRFVANPSGPAERLAEDGLKRCIQAGEFDSEILYFAKGLYASLKERYNPGTMLIPMPQEMTELQAELRESYPQRTATDFANQECEVVDKYQEGTPWPIFKQACAEFNGYSLRESYRTGMALTRANIVSHPAKTKNVAVGPPGILRLKPTNPTAWRRANTAQSSS</sequence>
<dbReference type="EMBL" id="CAJNIZ010008346">
    <property type="protein sequence ID" value="CAE7266393.1"/>
    <property type="molecule type" value="Genomic_DNA"/>
</dbReference>
<dbReference type="InterPro" id="IPR027417">
    <property type="entry name" value="P-loop_NTPase"/>
</dbReference>
<feature type="domain" description="SF3 helicase" evidence="3">
    <location>
        <begin position="495"/>
        <end position="664"/>
    </location>
</feature>
<gene>
    <name evidence="4" type="ORF">SPIL2461_LOCUS5763</name>
</gene>
<dbReference type="GO" id="GO:0005524">
    <property type="term" value="F:ATP binding"/>
    <property type="evidence" value="ECO:0007669"/>
    <property type="project" value="UniProtKB-KW"/>
</dbReference>
<dbReference type="OrthoDB" id="439129at2759"/>
<comment type="caution">
    <text evidence="4">The sequence shown here is derived from an EMBL/GenBank/DDBJ whole genome shotgun (WGS) entry which is preliminary data.</text>
</comment>
<protein>
    <recommendedName>
        <fullName evidence="3">SF3 helicase domain-containing protein</fullName>
    </recommendedName>
</protein>
<evidence type="ECO:0000256" key="2">
    <source>
        <dbReference type="ARBA" id="ARBA00022840"/>
    </source>
</evidence>
<evidence type="ECO:0000256" key="1">
    <source>
        <dbReference type="ARBA" id="ARBA00022741"/>
    </source>
</evidence>
<evidence type="ECO:0000259" key="3">
    <source>
        <dbReference type="PROSITE" id="PS51206"/>
    </source>
</evidence>
<accession>A0A812MF83</accession>
<dbReference type="AlphaFoldDB" id="A0A812MF83"/>
<evidence type="ECO:0000313" key="5">
    <source>
        <dbReference type="Proteomes" id="UP000649617"/>
    </source>
</evidence>
<dbReference type="InterPro" id="IPR014015">
    <property type="entry name" value="Helicase_SF3_DNA-vir"/>
</dbReference>
<name>A0A812MF83_SYMPI</name>
<keyword evidence="2" id="KW-0067">ATP-binding</keyword>
<evidence type="ECO:0000313" key="4">
    <source>
        <dbReference type="EMBL" id="CAE7266393.1"/>
    </source>
</evidence>
<organism evidence="4 5">
    <name type="scientific">Symbiodinium pilosum</name>
    <name type="common">Dinoflagellate</name>
    <dbReference type="NCBI Taxonomy" id="2952"/>
    <lineage>
        <taxon>Eukaryota</taxon>
        <taxon>Sar</taxon>
        <taxon>Alveolata</taxon>
        <taxon>Dinophyceae</taxon>
        <taxon>Suessiales</taxon>
        <taxon>Symbiodiniaceae</taxon>
        <taxon>Symbiodinium</taxon>
    </lineage>
</organism>
<keyword evidence="1" id="KW-0547">Nucleotide-binding</keyword>
<keyword evidence="5" id="KW-1185">Reference proteome</keyword>
<dbReference type="Gene3D" id="3.40.50.300">
    <property type="entry name" value="P-loop containing nucleotide triphosphate hydrolases"/>
    <property type="match status" value="1"/>
</dbReference>
<dbReference type="Proteomes" id="UP000649617">
    <property type="component" value="Unassembled WGS sequence"/>
</dbReference>
<dbReference type="PROSITE" id="PS51206">
    <property type="entry name" value="SF3_HELICASE_1"/>
    <property type="match status" value="1"/>
</dbReference>